<accession>A0A177TID2</accession>
<feature type="compositionally biased region" description="Low complexity" evidence="2">
    <location>
        <begin position="229"/>
        <end position="251"/>
    </location>
</feature>
<dbReference type="PANTHER" id="PTHR31836">
    <property type="match status" value="1"/>
</dbReference>
<dbReference type="AlphaFoldDB" id="A0A177TID2"/>
<dbReference type="EMBL" id="LWDF02000619">
    <property type="protein sequence ID" value="KAE8244587.1"/>
    <property type="molecule type" value="Genomic_DNA"/>
</dbReference>
<evidence type="ECO:0000313" key="5">
    <source>
        <dbReference type="Proteomes" id="UP000077521"/>
    </source>
</evidence>
<feature type="region of interest" description="Disordered" evidence="2">
    <location>
        <begin position="174"/>
        <end position="271"/>
    </location>
</feature>
<keyword evidence="5" id="KW-1185">Reference proteome</keyword>
<proteinExistence type="predicted"/>
<name>A0A177TID2_9BASI</name>
<comment type="caution">
    <text evidence="4">The sequence shown here is derived from an EMBL/GenBank/DDBJ whole genome shotgun (WGS) entry which is preliminary data.</text>
</comment>
<gene>
    <name evidence="4" type="ORF">A4X13_0g6465</name>
</gene>
<keyword evidence="1 3" id="KW-0732">Signal</keyword>
<feature type="compositionally biased region" description="Basic and acidic residues" evidence="2">
    <location>
        <begin position="210"/>
        <end position="224"/>
    </location>
</feature>
<feature type="chain" id="PRO_5043870393" description="RlpA-like protein double-psi beta-barrel domain-containing protein" evidence="3">
    <location>
        <begin position="29"/>
        <end position="286"/>
    </location>
</feature>
<feature type="compositionally biased region" description="Low complexity" evidence="2">
    <location>
        <begin position="178"/>
        <end position="194"/>
    </location>
</feature>
<dbReference type="Proteomes" id="UP000077521">
    <property type="component" value="Unassembled WGS sequence"/>
</dbReference>
<evidence type="ECO:0000313" key="4">
    <source>
        <dbReference type="EMBL" id="KAE8244587.1"/>
    </source>
</evidence>
<dbReference type="CDD" id="cd22191">
    <property type="entry name" value="DPBB_RlpA_EXP_N-like"/>
    <property type="match status" value="1"/>
</dbReference>
<feature type="signal peptide" evidence="3">
    <location>
        <begin position="1"/>
        <end position="28"/>
    </location>
</feature>
<dbReference type="InterPro" id="IPR036908">
    <property type="entry name" value="RlpA-like_sf"/>
</dbReference>
<evidence type="ECO:0000256" key="3">
    <source>
        <dbReference type="SAM" id="SignalP"/>
    </source>
</evidence>
<protein>
    <recommendedName>
        <fullName evidence="6">RlpA-like protein double-psi beta-barrel domain-containing protein</fullName>
    </recommendedName>
</protein>
<dbReference type="SUPFAM" id="SSF50685">
    <property type="entry name" value="Barwin-like endoglucanases"/>
    <property type="match status" value="1"/>
</dbReference>
<sequence>MRSTSTFAAAAAAVVIALTSSNNNVVDASSSHNAIRRPSIPRRMDTSSQGALSDPVAERGLLDALFGKYNGRATWYGVGVTMGACGSWTSPGERAVALNIGLYGNENAQSGWCGKKLKITANGKTSIATVVDCCPTCPGNGDLDMSKTLFQDFAGLDAGIVGIKWSWVGAGDDDNESHSGNGNSASSHNNNNNNNDDDEEEKPKPKPKPKPTEKPKPKTTETKTKTKTKTSTSTTTTTTKSKSTATSTKSATKSKKPTKTEAPESNLANLGQVINGLTNMAKSGQM</sequence>
<dbReference type="PANTHER" id="PTHR31836:SF28">
    <property type="entry name" value="SRCR DOMAIN-CONTAINING PROTEIN-RELATED"/>
    <property type="match status" value="1"/>
</dbReference>
<evidence type="ECO:0000256" key="2">
    <source>
        <dbReference type="SAM" id="MobiDB-lite"/>
    </source>
</evidence>
<dbReference type="Gene3D" id="2.40.40.10">
    <property type="entry name" value="RlpA-like domain"/>
    <property type="match status" value="1"/>
</dbReference>
<reference evidence="4" key="2">
    <citation type="journal article" date="2019" name="IMA Fungus">
        <title>Genome sequencing and comparison of five Tilletia species to identify candidate genes for the detection of regulated species infecting wheat.</title>
        <authorList>
            <person name="Nguyen H.D.T."/>
            <person name="Sultana T."/>
            <person name="Kesanakurti P."/>
            <person name="Hambleton S."/>
        </authorList>
    </citation>
    <scope>NUCLEOTIDE SEQUENCE</scope>
    <source>
        <strain evidence="4">DAOMC 236416</strain>
    </source>
</reference>
<reference evidence="4" key="1">
    <citation type="submission" date="2016-04" db="EMBL/GenBank/DDBJ databases">
        <authorList>
            <person name="Nguyen H.D."/>
            <person name="Samba Siva P."/>
            <person name="Cullis J."/>
            <person name="Levesque C.A."/>
            <person name="Hambleton S."/>
        </authorList>
    </citation>
    <scope>NUCLEOTIDE SEQUENCE</scope>
    <source>
        <strain evidence="4">DAOMC 236416</strain>
    </source>
</reference>
<dbReference type="InterPro" id="IPR051477">
    <property type="entry name" value="Expansin_CellWall"/>
</dbReference>
<evidence type="ECO:0008006" key="6">
    <source>
        <dbReference type="Google" id="ProtNLM"/>
    </source>
</evidence>
<evidence type="ECO:0000256" key="1">
    <source>
        <dbReference type="ARBA" id="ARBA00022729"/>
    </source>
</evidence>
<organism evidence="4 5">
    <name type="scientific">Tilletia indica</name>
    <dbReference type="NCBI Taxonomy" id="43049"/>
    <lineage>
        <taxon>Eukaryota</taxon>
        <taxon>Fungi</taxon>
        <taxon>Dikarya</taxon>
        <taxon>Basidiomycota</taxon>
        <taxon>Ustilaginomycotina</taxon>
        <taxon>Exobasidiomycetes</taxon>
        <taxon>Tilletiales</taxon>
        <taxon>Tilletiaceae</taxon>
        <taxon>Tilletia</taxon>
    </lineage>
</organism>